<dbReference type="Proteomes" id="UP000261111">
    <property type="component" value="Unassembled WGS sequence"/>
</dbReference>
<dbReference type="SUPFAM" id="SSF53850">
    <property type="entry name" value="Periplasmic binding protein-like II"/>
    <property type="match status" value="1"/>
</dbReference>
<sequence length="434" mass="48410">MKRNLKGAVSVMVAMAMLCGLTACSGGEKKADPENKDGTKTESQISDGKKIDFWNFFTGPDGDNMNKMVEEFNKTNPEYKINNITMAGGDMYQKIPTVVNSGEGVPDLCIVDVARVPMFVDQGLLEPMDEILESKPEIKKENYRDAVWNTGNIDGTQYSIPLDMGVTGLLYNKELVEKYAPNVLDDNVVTVDEIMEIIPDAKKDGIITLPVSFFTYEMALSLAAQEGGFIFKEDGVTPNLNSPEMKKAYETLIAIQEAGGGSEDGDDNLQLFINNMSIFCHTGVWDYNALRKAEDLDYGMTNTIAYSPDKIVNFANSNQFVLFKSEERTDEKKVVIADFLDFVRENTMEWARSGQVPASRGADDEAEFKEMPGYFYVSDPAEEDTITFRSYKYGGIADDAVSEVHMEALWGRMDLGEMLEQVQQRTVDNIAQQQ</sequence>
<evidence type="ECO:0000256" key="4">
    <source>
        <dbReference type="SAM" id="SignalP"/>
    </source>
</evidence>
<feature type="chain" id="PRO_5039114098" evidence="4">
    <location>
        <begin position="26"/>
        <end position="434"/>
    </location>
</feature>
<accession>A0A3E2WMB4</accession>
<gene>
    <name evidence="5" type="ORF">DWX41_16315</name>
</gene>
<dbReference type="GO" id="GO:0055052">
    <property type="term" value="C:ATP-binding cassette (ABC) transporter complex, substrate-binding subunit-containing"/>
    <property type="evidence" value="ECO:0007669"/>
    <property type="project" value="TreeGrafter"/>
</dbReference>
<dbReference type="PANTHER" id="PTHR30061:SF50">
    <property type="entry name" value="MALTOSE_MALTODEXTRIN-BINDING PERIPLASMIC PROTEIN"/>
    <property type="match status" value="1"/>
</dbReference>
<evidence type="ECO:0000256" key="1">
    <source>
        <dbReference type="ARBA" id="ARBA00008520"/>
    </source>
</evidence>
<evidence type="ECO:0000256" key="2">
    <source>
        <dbReference type="ARBA" id="ARBA00022448"/>
    </source>
</evidence>
<dbReference type="PROSITE" id="PS51257">
    <property type="entry name" value="PROKAR_LIPOPROTEIN"/>
    <property type="match status" value="1"/>
</dbReference>
<evidence type="ECO:0000313" key="6">
    <source>
        <dbReference type="Proteomes" id="UP000261111"/>
    </source>
</evidence>
<organism evidence="5 6">
    <name type="scientific">Hungatella hathewayi</name>
    <dbReference type="NCBI Taxonomy" id="154046"/>
    <lineage>
        <taxon>Bacteria</taxon>
        <taxon>Bacillati</taxon>
        <taxon>Bacillota</taxon>
        <taxon>Clostridia</taxon>
        <taxon>Lachnospirales</taxon>
        <taxon>Lachnospiraceae</taxon>
        <taxon>Hungatella</taxon>
    </lineage>
</organism>
<keyword evidence="3 4" id="KW-0732">Signal</keyword>
<dbReference type="RefSeq" id="WP_025656154.1">
    <property type="nucleotide sequence ID" value="NZ_QVIA01000020.1"/>
</dbReference>
<dbReference type="PANTHER" id="PTHR30061">
    <property type="entry name" value="MALTOSE-BINDING PERIPLASMIC PROTEIN"/>
    <property type="match status" value="1"/>
</dbReference>
<dbReference type="Gene3D" id="3.40.190.10">
    <property type="entry name" value="Periplasmic binding protein-like II"/>
    <property type="match status" value="1"/>
</dbReference>
<name>A0A3E2WMB4_9FIRM</name>
<proteinExistence type="inferred from homology"/>
<dbReference type="GO" id="GO:0015768">
    <property type="term" value="P:maltose transport"/>
    <property type="evidence" value="ECO:0007669"/>
    <property type="project" value="TreeGrafter"/>
</dbReference>
<dbReference type="GeneID" id="93335601"/>
<keyword evidence="2" id="KW-0813">Transport</keyword>
<comment type="caution">
    <text evidence="5">The sequence shown here is derived from an EMBL/GenBank/DDBJ whole genome shotgun (WGS) entry which is preliminary data.</text>
</comment>
<dbReference type="AlphaFoldDB" id="A0A3E2WMB4"/>
<dbReference type="InterPro" id="IPR006059">
    <property type="entry name" value="SBP"/>
</dbReference>
<dbReference type="GO" id="GO:0042956">
    <property type="term" value="P:maltodextrin transmembrane transport"/>
    <property type="evidence" value="ECO:0007669"/>
    <property type="project" value="TreeGrafter"/>
</dbReference>
<reference evidence="5 6" key="1">
    <citation type="submission" date="2018-08" db="EMBL/GenBank/DDBJ databases">
        <title>A genome reference for cultivated species of the human gut microbiota.</title>
        <authorList>
            <person name="Zou Y."/>
            <person name="Xue W."/>
            <person name="Luo G."/>
        </authorList>
    </citation>
    <scope>NUCLEOTIDE SEQUENCE [LARGE SCALE GENOMIC DNA]</scope>
    <source>
        <strain evidence="5 6">AF19-21</strain>
    </source>
</reference>
<evidence type="ECO:0000313" key="5">
    <source>
        <dbReference type="EMBL" id="RGC28292.1"/>
    </source>
</evidence>
<dbReference type="GO" id="GO:1901982">
    <property type="term" value="F:maltose binding"/>
    <property type="evidence" value="ECO:0007669"/>
    <property type="project" value="TreeGrafter"/>
</dbReference>
<dbReference type="Pfam" id="PF13416">
    <property type="entry name" value="SBP_bac_8"/>
    <property type="match status" value="1"/>
</dbReference>
<evidence type="ECO:0000256" key="3">
    <source>
        <dbReference type="ARBA" id="ARBA00022729"/>
    </source>
</evidence>
<dbReference type="EMBL" id="QVIA01000020">
    <property type="protein sequence ID" value="RGC28292.1"/>
    <property type="molecule type" value="Genomic_DNA"/>
</dbReference>
<comment type="similarity">
    <text evidence="1">Belongs to the bacterial solute-binding protein 1 family.</text>
</comment>
<feature type="signal peptide" evidence="4">
    <location>
        <begin position="1"/>
        <end position="25"/>
    </location>
</feature>
<protein>
    <submittedName>
        <fullName evidence="5">Extracellular solute-binding protein</fullName>
    </submittedName>
</protein>